<dbReference type="EMBL" id="PNBW01000122">
    <property type="protein sequence ID" value="TMO70838.1"/>
    <property type="molecule type" value="Genomic_DNA"/>
</dbReference>
<evidence type="ECO:0000313" key="1">
    <source>
        <dbReference type="EMBL" id="TMO70838.1"/>
    </source>
</evidence>
<dbReference type="Proteomes" id="UP000307164">
    <property type="component" value="Unassembled WGS sequence"/>
</dbReference>
<name>A0ABY2VSZ3_9GAMM</name>
<dbReference type="NCBIfam" id="NF047593">
    <property type="entry name" value="IS66_ISAeme5_TnpA"/>
    <property type="match status" value="1"/>
</dbReference>
<accession>A0ABY2VSZ3</accession>
<reference evidence="2" key="2">
    <citation type="submission" date="2019-06" db="EMBL/GenBank/DDBJ databases">
        <title>Co-occurence of chitin degradation, pigmentation and bioactivity in marine Pseudoalteromonas.</title>
        <authorList>
            <person name="Sonnenschein E.C."/>
            <person name="Bech P.K."/>
        </authorList>
    </citation>
    <scope>NUCLEOTIDE SEQUENCE [LARGE SCALE GENOMIC DNA]</scope>
    <source>
        <strain evidence="2">S3895</strain>
    </source>
</reference>
<proteinExistence type="predicted"/>
<protein>
    <recommendedName>
        <fullName evidence="3">IS66 family insertion sequence element accessory protein TnpB</fullName>
    </recommendedName>
</protein>
<gene>
    <name evidence="1" type="ORF">CWC20_19135</name>
</gene>
<evidence type="ECO:0000313" key="2">
    <source>
        <dbReference type="Proteomes" id="UP000307164"/>
    </source>
</evidence>
<comment type="caution">
    <text evidence="1">The sequence shown here is derived from an EMBL/GenBank/DDBJ whole genome shotgun (WGS) entry which is preliminary data.</text>
</comment>
<keyword evidence="2" id="KW-1185">Reference proteome</keyword>
<reference evidence="1 2" key="1">
    <citation type="submission" date="2018-01" db="EMBL/GenBank/DDBJ databases">
        <authorList>
            <person name="Paulsen S."/>
            <person name="Gram L.K."/>
        </authorList>
    </citation>
    <scope>NUCLEOTIDE SEQUENCE [LARGE SCALE GENOMIC DNA]</scope>
    <source>
        <strain evidence="1 2">S3895</strain>
    </source>
</reference>
<evidence type="ECO:0008006" key="3">
    <source>
        <dbReference type="Google" id="ProtNLM"/>
    </source>
</evidence>
<dbReference type="RefSeq" id="WP_138675829.1">
    <property type="nucleotide sequence ID" value="NZ_PNBW01000122.1"/>
</dbReference>
<sequence length="100" mass="11362">MPKHRTAEQWQQLIQQHTQSDLSVRAFCQEHHLSVTTFYDRRAKLKANQATRSEFVTAKADVAKPPTTKSSIRLSCKESKLELPTTTDAIWLANLIKALA</sequence>
<organism evidence="1 2">
    <name type="scientific">Pseudoalteromonas aurantia</name>
    <dbReference type="NCBI Taxonomy" id="43654"/>
    <lineage>
        <taxon>Bacteria</taxon>
        <taxon>Pseudomonadati</taxon>
        <taxon>Pseudomonadota</taxon>
        <taxon>Gammaproteobacteria</taxon>
        <taxon>Alteromonadales</taxon>
        <taxon>Pseudoalteromonadaceae</taxon>
        <taxon>Pseudoalteromonas</taxon>
    </lineage>
</organism>